<dbReference type="EMBL" id="OX365911">
    <property type="protein sequence ID" value="CAI4053658.1"/>
    <property type="molecule type" value="Genomic_DNA"/>
</dbReference>
<sequence length="292" mass="33171">MHFKPFGLHDYTLKNLMYENNCCKFYDAVDENNTSYVLKYIPSDLNSDEDTLPYIDYFQVKGGVFLVYASNNFAKEGSDYFTYGSGSSEDVSLPHAVGRTVKNLQFLETGHPKYKNLGTKEQKIRSRTSKKSAVTNNSSGEKTPNPNPQSYKELRREAYVGKFHVKSNNEGSSKIRCEFSCPIIETNRSPGLPSILSREKITYPSNVQEKHISIVDPSLQIYHSSHKKIVKTPVPRNSFSPAERYPLKGQNLKCYSPGSLVRGSPECNFKSNIELRLLESSMLQRRHSTQNI</sequence>
<gene>
    <name evidence="1" type="primary">SKDI16G2710</name>
    <name evidence="1" type="ORF">SKDI_16G2710</name>
</gene>
<proteinExistence type="predicted"/>
<evidence type="ECO:0000313" key="1">
    <source>
        <dbReference type="EMBL" id="CAI4053658.1"/>
    </source>
</evidence>
<evidence type="ECO:0000313" key="2">
    <source>
        <dbReference type="Proteomes" id="UP001162087"/>
    </source>
</evidence>
<organism evidence="1 2">
    <name type="scientific">Saccharomyces kudriavzevii (strain ATCC MYA-4449 / AS 2.2408 / CBS 8840 / NBRC 1802 / NCYC 2889)</name>
    <name type="common">Yeast</name>
    <dbReference type="NCBI Taxonomy" id="226230"/>
    <lineage>
        <taxon>Eukaryota</taxon>
        <taxon>Fungi</taxon>
        <taxon>Dikarya</taxon>
        <taxon>Ascomycota</taxon>
        <taxon>Saccharomycotina</taxon>
        <taxon>Saccharomycetes</taxon>
        <taxon>Saccharomycetales</taxon>
        <taxon>Saccharomycetaceae</taxon>
        <taxon>Saccharomyces</taxon>
    </lineage>
</organism>
<accession>A0AA35NLJ7</accession>
<dbReference type="Proteomes" id="UP001162087">
    <property type="component" value="Chromosome 16"/>
</dbReference>
<protein>
    <submittedName>
        <fullName evidence="1">Uncharacterized protein</fullName>
    </submittedName>
</protein>
<reference evidence="1" key="1">
    <citation type="submission" date="2022-10" db="EMBL/GenBank/DDBJ databases">
        <authorList>
            <person name="Byrne P K."/>
        </authorList>
    </citation>
    <scope>NUCLEOTIDE SEQUENCE</scope>
    <source>
        <strain evidence="1">IFO1802</strain>
    </source>
</reference>
<name>A0AA35NLJ7_SACK1</name>
<dbReference type="OrthoDB" id="4038243at2759"/>
<keyword evidence="2" id="KW-1185">Reference proteome</keyword>